<dbReference type="PANTHER" id="PTHR20978">
    <property type="entry name" value="SPLICING FACTOR 3B SUBUNIT 5"/>
    <property type="match status" value="1"/>
</dbReference>
<evidence type="ECO:0008006" key="3">
    <source>
        <dbReference type="Google" id="ProtNLM"/>
    </source>
</evidence>
<accession>A0A1E4T5Y2</accession>
<dbReference type="AlphaFoldDB" id="A0A1E4T5Y2"/>
<evidence type="ECO:0000313" key="1">
    <source>
        <dbReference type="EMBL" id="ODV87169.1"/>
    </source>
</evidence>
<organism evidence="1 2">
    <name type="scientific">[Candida] arabinofermentans NRRL YB-2248</name>
    <dbReference type="NCBI Taxonomy" id="983967"/>
    <lineage>
        <taxon>Eukaryota</taxon>
        <taxon>Fungi</taxon>
        <taxon>Dikarya</taxon>
        <taxon>Ascomycota</taxon>
        <taxon>Saccharomycotina</taxon>
        <taxon>Pichiomycetes</taxon>
        <taxon>Pichiales</taxon>
        <taxon>Pichiaceae</taxon>
        <taxon>Ogataea</taxon>
        <taxon>Ogataea/Candida clade</taxon>
    </lineage>
</organism>
<evidence type="ECO:0000313" key="2">
    <source>
        <dbReference type="Proteomes" id="UP000094801"/>
    </source>
</evidence>
<proteinExistence type="predicted"/>
<dbReference type="EMBL" id="KV453848">
    <property type="protein sequence ID" value="ODV87169.1"/>
    <property type="molecule type" value="Genomic_DNA"/>
</dbReference>
<protein>
    <recommendedName>
        <fullName evidence="3">Splicing factor subunit</fullName>
    </recommendedName>
</protein>
<dbReference type="OrthoDB" id="274726at2759"/>
<sequence>MSDNLRDRQQFETQKFKYIGVGSADTTRNEFISNVKRDTYSNLASHNPTLEYLSVSLNKPKKEIRFQMIEKMIRPLDNGIKTEKDKET</sequence>
<dbReference type="GO" id="GO:0000398">
    <property type="term" value="P:mRNA splicing, via spliceosome"/>
    <property type="evidence" value="ECO:0007669"/>
    <property type="project" value="TreeGrafter"/>
</dbReference>
<gene>
    <name evidence="1" type="ORF">CANARDRAFT_26594</name>
</gene>
<dbReference type="GO" id="GO:0005686">
    <property type="term" value="C:U2 snRNP"/>
    <property type="evidence" value="ECO:0007669"/>
    <property type="project" value="TreeGrafter"/>
</dbReference>
<dbReference type="PANTHER" id="PTHR20978:SF0">
    <property type="entry name" value="SPLICING FACTOR 3B SUBUNIT 5"/>
    <property type="match status" value="1"/>
</dbReference>
<keyword evidence="2" id="KW-1185">Reference proteome</keyword>
<dbReference type="InterPro" id="IPR009846">
    <property type="entry name" value="SF3b5/RDS3-10"/>
</dbReference>
<dbReference type="STRING" id="983967.A0A1E4T5Y2"/>
<dbReference type="GO" id="GO:0071011">
    <property type="term" value="C:precatalytic spliceosome"/>
    <property type="evidence" value="ECO:0007669"/>
    <property type="project" value="TreeGrafter"/>
</dbReference>
<name>A0A1E4T5Y2_9ASCO</name>
<dbReference type="Pfam" id="PF07189">
    <property type="entry name" value="SF3b10"/>
    <property type="match status" value="1"/>
</dbReference>
<reference evidence="2" key="1">
    <citation type="submission" date="2016-04" db="EMBL/GenBank/DDBJ databases">
        <title>Comparative genomics of biotechnologically important yeasts.</title>
        <authorList>
            <consortium name="DOE Joint Genome Institute"/>
            <person name="Riley R."/>
            <person name="Haridas S."/>
            <person name="Wolfe K.H."/>
            <person name="Lopes M.R."/>
            <person name="Hittinger C.T."/>
            <person name="Goker M."/>
            <person name="Salamov A."/>
            <person name="Wisecaver J."/>
            <person name="Long T.M."/>
            <person name="Aerts A.L."/>
            <person name="Barry K."/>
            <person name="Choi C."/>
            <person name="Clum A."/>
            <person name="Coughlan A.Y."/>
            <person name="Deshpande S."/>
            <person name="Douglass A.P."/>
            <person name="Hanson S.J."/>
            <person name="Klenk H.-P."/>
            <person name="Labutti K."/>
            <person name="Lapidus A."/>
            <person name="Lindquist E."/>
            <person name="Lipzen A."/>
            <person name="Meier-Kolthoff J.P."/>
            <person name="Ohm R.A."/>
            <person name="Otillar R.P."/>
            <person name="Pangilinan J."/>
            <person name="Peng Y."/>
            <person name="Rokas A."/>
            <person name="Rosa C.A."/>
            <person name="Scheuner C."/>
            <person name="Sibirny A.A."/>
            <person name="Slot J.C."/>
            <person name="Stielow J.B."/>
            <person name="Sun H."/>
            <person name="Kurtzman C.P."/>
            <person name="Blackwell M."/>
            <person name="Grigoriev I.V."/>
            <person name="Jeffries T.W."/>
        </authorList>
    </citation>
    <scope>NUCLEOTIDE SEQUENCE [LARGE SCALE GENOMIC DNA]</scope>
    <source>
        <strain evidence="2">NRRL YB-2248</strain>
    </source>
</reference>
<dbReference type="Proteomes" id="UP000094801">
    <property type="component" value="Unassembled WGS sequence"/>
</dbReference>